<evidence type="ECO:0000256" key="1">
    <source>
        <dbReference type="ARBA" id="ARBA00022857"/>
    </source>
</evidence>
<dbReference type="Pfam" id="PF00389">
    <property type="entry name" value="2-Hacid_dh"/>
    <property type="match status" value="1"/>
</dbReference>
<proteinExistence type="inferred from homology"/>
<dbReference type="InterPro" id="IPR050223">
    <property type="entry name" value="D-isomer_2-hydroxyacid_DH"/>
</dbReference>
<feature type="domain" description="D-isomer specific 2-hydroxyacid dehydrogenase NAD-binding" evidence="6">
    <location>
        <begin position="111"/>
        <end position="285"/>
    </location>
</feature>
<protein>
    <submittedName>
        <fullName evidence="7">Lactate dehydrogenase</fullName>
    </submittedName>
</protein>
<evidence type="ECO:0000256" key="2">
    <source>
        <dbReference type="ARBA" id="ARBA00023002"/>
    </source>
</evidence>
<keyword evidence="3" id="KW-0520">NAD</keyword>
<reference evidence="8" key="1">
    <citation type="submission" date="2017-02" db="EMBL/GenBank/DDBJ databases">
        <authorList>
            <person name="Varghese N."/>
            <person name="Submissions S."/>
        </authorList>
    </citation>
    <scope>NUCLEOTIDE SEQUENCE [LARGE SCALE GENOMIC DNA]</scope>
    <source>
        <strain evidence="8">ATCC 27094</strain>
    </source>
</reference>
<dbReference type="CDD" id="cd12156">
    <property type="entry name" value="HPPR"/>
    <property type="match status" value="1"/>
</dbReference>
<dbReference type="InterPro" id="IPR006140">
    <property type="entry name" value="D-isomer_DH_NAD-bd"/>
</dbReference>
<dbReference type="InterPro" id="IPR006139">
    <property type="entry name" value="D-isomer_2_OHA_DH_cat_dom"/>
</dbReference>
<evidence type="ECO:0000313" key="7">
    <source>
        <dbReference type="EMBL" id="SJZ40084.1"/>
    </source>
</evidence>
<dbReference type="PANTHER" id="PTHR10996:SF178">
    <property type="entry name" value="2-HYDROXYACID DEHYDROGENASE YGL185C-RELATED"/>
    <property type="match status" value="1"/>
</dbReference>
<dbReference type="PANTHER" id="PTHR10996">
    <property type="entry name" value="2-HYDROXYACID DEHYDROGENASE-RELATED"/>
    <property type="match status" value="1"/>
</dbReference>
<dbReference type="GO" id="GO:0016618">
    <property type="term" value="F:hydroxypyruvate reductase [NAD(P)H] activity"/>
    <property type="evidence" value="ECO:0007669"/>
    <property type="project" value="TreeGrafter"/>
</dbReference>
<feature type="domain" description="D-isomer specific 2-hydroxyacid dehydrogenase catalytic" evidence="5">
    <location>
        <begin position="42"/>
        <end position="312"/>
    </location>
</feature>
<evidence type="ECO:0000256" key="3">
    <source>
        <dbReference type="ARBA" id="ARBA00023027"/>
    </source>
</evidence>
<dbReference type="OrthoDB" id="9793626at2"/>
<dbReference type="InterPro" id="IPR036291">
    <property type="entry name" value="NAD(P)-bd_dom_sf"/>
</dbReference>
<organism evidence="7 8">
    <name type="scientific">Enhydrobacter aerosaccus</name>
    <dbReference type="NCBI Taxonomy" id="225324"/>
    <lineage>
        <taxon>Bacteria</taxon>
        <taxon>Pseudomonadati</taxon>
        <taxon>Pseudomonadota</taxon>
        <taxon>Alphaproteobacteria</taxon>
        <taxon>Hyphomicrobiales</taxon>
        <taxon>Enhydrobacter</taxon>
    </lineage>
</organism>
<keyword evidence="1" id="KW-0521">NADP</keyword>
<dbReference type="FunFam" id="3.40.50.720:FF:000213">
    <property type="entry name" value="Putative 2-hydroxyacid dehydrogenase"/>
    <property type="match status" value="1"/>
</dbReference>
<dbReference type="Proteomes" id="UP000190092">
    <property type="component" value="Unassembled WGS sequence"/>
</dbReference>
<evidence type="ECO:0000259" key="5">
    <source>
        <dbReference type="Pfam" id="PF00389"/>
    </source>
</evidence>
<name>A0A1T4KCA6_9HYPH</name>
<dbReference type="GO" id="GO:0030267">
    <property type="term" value="F:glyoxylate reductase (NADPH) activity"/>
    <property type="evidence" value="ECO:0007669"/>
    <property type="project" value="TreeGrafter"/>
</dbReference>
<evidence type="ECO:0000256" key="4">
    <source>
        <dbReference type="RuleBase" id="RU003719"/>
    </source>
</evidence>
<evidence type="ECO:0000259" key="6">
    <source>
        <dbReference type="Pfam" id="PF02826"/>
    </source>
</evidence>
<dbReference type="Gene3D" id="3.40.50.720">
    <property type="entry name" value="NAD(P)-binding Rossmann-like Domain"/>
    <property type="match status" value="2"/>
</dbReference>
<comment type="similarity">
    <text evidence="4">Belongs to the D-isomer specific 2-hydroxyacid dehydrogenase family.</text>
</comment>
<evidence type="ECO:0000313" key="8">
    <source>
        <dbReference type="Proteomes" id="UP000190092"/>
    </source>
</evidence>
<sequence length="331" mass="35887">MADRPFILTGFTFTKQTLAAFSRNCEIVGHMDKPDPALVPPEVAPRVQALVTTGSVGASDRLMAALPRLSIICCYGTGYERIDIEAARRRNIIVTHGADANAPDVAEMAVGILLASTRRIVRADKMIRRGEWTKRIPNRFGAIAGLTGGKVGILGLGAIGMEVAKRLKGFDVQIGYCNRNKRADVDYAYFADVMALATWADYLIVCLRSDASNRHIVDAEVLKALGPRGHLVNISRGWAVDEAALADALRDNVIEGAALDVFDEEPYEGQAFLPLDNLVMTPHFGGGTEHAQARMTALVCQNLDAHFAGKPVVTPLPELRDLAARTEGRLR</sequence>
<gene>
    <name evidence="7" type="ORF">SAMN02745126_00883</name>
</gene>
<keyword evidence="8" id="KW-1185">Reference proteome</keyword>
<dbReference type="GO" id="GO:0005829">
    <property type="term" value="C:cytosol"/>
    <property type="evidence" value="ECO:0007669"/>
    <property type="project" value="TreeGrafter"/>
</dbReference>
<dbReference type="GO" id="GO:0051287">
    <property type="term" value="F:NAD binding"/>
    <property type="evidence" value="ECO:0007669"/>
    <property type="project" value="InterPro"/>
</dbReference>
<dbReference type="AlphaFoldDB" id="A0A1T4KCA6"/>
<dbReference type="InterPro" id="IPR029752">
    <property type="entry name" value="D-isomer_DH_CS1"/>
</dbReference>
<accession>A0A1T4KCA6</accession>
<dbReference type="SUPFAM" id="SSF51735">
    <property type="entry name" value="NAD(P)-binding Rossmann-fold domains"/>
    <property type="match status" value="1"/>
</dbReference>
<dbReference type="Pfam" id="PF02826">
    <property type="entry name" value="2-Hacid_dh_C"/>
    <property type="match status" value="1"/>
</dbReference>
<dbReference type="PROSITE" id="PS00065">
    <property type="entry name" value="D_2_HYDROXYACID_DH_1"/>
    <property type="match status" value="1"/>
</dbReference>
<dbReference type="RefSeq" id="WP_085932567.1">
    <property type="nucleotide sequence ID" value="NZ_FUWJ01000001.1"/>
</dbReference>
<dbReference type="EMBL" id="FUWJ01000001">
    <property type="protein sequence ID" value="SJZ40084.1"/>
    <property type="molecule type" value="Genomic_DNA"/>
</dbReference>
<keyword evidence="2 4" id="KW-0560">Oxidoreductase</keyword>
<dbReference type="SUPFAM" id="SSF52283">
    <property type="entry name" value="Formate/glycerate dehydrogenase catalytic domain-like"/>
    <property type="match status" value="1"/>
</dbReference>
<dbReference type="STRING" id="225324.SAMN02745126_00883"/>